<dbReference type="FunFam" id="3.30.200.20:FF:000178">
    <property type="entry name" value="serine/threonine-protein kinase PBS1-like"/>
    <property type="match status" value="1"/>
</dbReference>
<dbReference type="Pfam" id="PF00069">
    <property type="entry name" value="Pkinase"/>
    <property type="match status" value="1"/>
</dbReference>
<evidence type="ECO:0000259" key="16">
    <source>
        <dbReference type="PROSITE" id="PS50011"/>
    </source>
</evidence>
<dbReference type="GO" id="GO:0005524">
    <property type="term" value="F:ATP binding"/>
    <property type="evidence" value="ECO:0007669"/>
    <property type="project" value="UniProtKB-UniRule"/>
</dbReference>
<dbReference type="EnsemblPlants" id="QL09p009834:mrna">
    <property type="protein sequence ID" value="QL09p009834:mrna"/>
    <property type="gene ID" value="QL09p009834"/>
</dbReference>
<dbReference type="PROSITE" id="PS50011">
    <property type="entry name" value="PROTEIN_KINASE_DOM"/>
    <property type="match status" value="1"/>
</dbReference>
<evidence type="ECO:0000256" key="12">
    <source>
        <dbReference type="PROSITE-ProRule" id="PRU10141"/>
    </source>
</evidence>
<dbReference type="Gramene" id="QL09p009834:mrna">
    <property type="protein sequence ID" value="QL09p009834:mrna"/>
    <property type="gene ID" value="QL09p009834"/>
</dbReference>
<dbReference type="Gene3D" id="1.10.510.10">
    <property type="entry name" value="Transferase(Phosphotransferase) domain 1"/>
    <property type="match status" value="1"/>
</dbReference>
<evidence type="ECO:0000313" key="17">
    <source>
        <dbReference type="EnsemblPlants" id="QL09p009834:mrna"/>
    </source>
</evidence>
<evidence type="ECO:0000256" key="7">
    <source>
        <dbReference type="ARBA" id="ARBA00022777"/>
    </source>
</evidence>
<dbReference type="Pfam" id="PF13947">
    <property type="entry name" value="GUB_WAK_bind"/>
    <property type="match status" value="1"/>
</dbReference>
<dbReference type="GO" id="GO:0004674">
    <property type="term" value="F:protein serine/threonine kinase activity"/>
    <property type="evidence" value="ECO:0007669"/>
    <property type="project" value="UniProtKB-KW"/>
</dbReference>
<evidence type="ECO:0000256" key="9">
    <source>
        <dbReference type="ARBA" id="ARBA00022989"/>
    </source>
</evidence>
<feature type="chain" id="PRO_5029445964" description="Protein kinase domain-containing protein" evidence="15">
    <location>
        <begin position="27"/>
        <end position="714"/>
    </location>
</feature>
<dbReference type="InterPro" id="IPR000719">
    <property type="entry name" value="Prot_kinase_dom"/>
</dbReference>
<dbReference type="SMART" id="SM00220">
    <property type="entry name" value="S_TKc"/>
    <property type="match status" value="1"/>
</dbReference>
<reference evidence="17" key="2">
    <citation type="submission" date="2021-01" db="UniProtKB">
        <authorList>
            <consortium name="EnsemblPlants"/>
        </authorList>
    </citation>
    <scope>IDENTIFICATION</scope>
</reference>
<evidence type="ECO:0000256" key="5">
    <source>
        <dbReference type="ARBA" id="ARBA00022729"/>
    </source>
</evidence>
<dbReference type="InterPro" id="IPR025287">
    <property type="entry name" value="WAK_GUB"/>
</dbReference>
<evidence type="ECO:0000256" key="6">
    <source>
        <dbReference type="ARBA" id="ARBA00022741"/>
    </source>
</evidence>
<evidence type="ECO:0000256" key="11">
    <source>
        <dbReference type="ARBA" id="ARBA00023180"/>
    </source>
</evidence>
<dbReference type="Gene3D" id="3.30.200.20">
    <property type="entry name" value="Phosphorylase Kinase, domain 1"/>
    <property type="match status" value="1"/>
</dbReference>
<accession>A0A7N2MHH6</accession>
<feature type="signal peptide" evidence="15">
    <location>
        <begin position="1"/>
        <end position="26"/>
    </location>
</feature>
<dbReference type="InParanoid" id="A0A7N2MHH6"/>
<dbReference type="InterPro" id="IPR008271">
    <property type="entry name" value="Ser/Thr_kinase_AS"/>
</dbReference>
<dbReference type="Proteomes" id="UP000594261">
    <property type="component" value="Chromosome 9"/>
</dbReference>
<dbReference type="PROSITE" id="PS00108">
    <property type="entry name" value="PROTEIN_KINASE_ST"/>
    <property type="match status" value="1"/>
</dbReference>
<sequence length="714" mass="81157">MVRELGFTAGLTVLIALVLLVPPANCFTNMDNRPCANSSSCGNIHSISFPFRLKTDPENCGNSRYELSCENNRTVLYLNGGKYYVQEISYNNYTIRIVDSSVHKDNYFSFSTPTYSLYRYNFPSSYMNTPNYTTYLPKETRSEGNLQLSRSLVLMSCEKPVKSPLYLDTSTCNYDENSSSISDSKRYRYVKVGRINASEVEDSCQVEKMFLTSWPINKDDPNISCKGVHNELAYGFEISWLRGICESYCERFNHHCYLDDANHVQCDDYSPVGVLDQMLNILGGEVSISKILRNKFVESAQWWKKTPFYSLGAKSNFTFFLFVFPADCLFIVLPKIVLFYLEAKTVLGILCVMAFLIYKWRRRHLSMYDAVEEFLQNQNLMPIRYSYSEIRKMSKGFKDRLGEGGYGIVYKGKLQSGPLVAIKMLGNSKANGQEFINEVATIGRIYHMNVVQLIGFCAEGSKRALIYEYMSNGSLEKYIFFREESILLSIEKTYEISLGVARGIEYLHRGCEMQILHFDIKPHNILLNENFIPKVSDFGLAKLYPANNSIVSLTAARGTLGYIAPELFYKNIGGVSYKADVYSFGMLLLEMASRRKNMNAFADHSSQIYFPTWVYDQFSKGKDIEIEDATEEEKKIAKKMIIVALWCIQMKPSDRPSMNKVVEMLEGEVECSQQMPSKPFLSSSPGRPTGDVGDNLNSTSSSFQSGESSQSAKL</sequence>
<keyword evidence="6 12" id="KW-0547">Nucleotide-binding</keyword>
<keyword evidence="10 14" id="KW-0472">Membrane</keyword>
<evidence type="ECO:0000256" key="2">
    <source>
        <dbReference type="ARBA" id="ARBA00022527"/>
    </source>
</evidence>
<keyword evidence="11" id="KW-0325">Glycoprotein</keyword>
<keyword evidence="7" id="KW-0418">Kinase</keyword>
<reference evidence="17 18" key="1">
    <citation type="journal article" date="2016" name="G3 (Bethesda)">
        <title>First Draft Assembly and Annotation of the Genome of a California Endemic Oak Quercus lobata Nee (Fagaceae).</title>
        <authorList>
            <person name="Sork V.L."/>
            <person name="Fitz-Gibbon S.T."/>
            <person name="Puiu D."/>
            <person name="Crepeau M."/>
            <person name="Gugger P.F."/>
            <person name="Sherman R."/>
            <person name="Stevens K."/>
            <person name="Langley C.H."/>
            <person name="Pellegrini M."/>
            <person name="Salzberg S.L."/>
        </authorList>
    </citation>
    <scope>NUCLEOTIDE SEQUENCE [LARGE SCALE GENOMIC DNA]</scope>
    <source>
        <strain evidence="17 18">cv. SW786</strain>
    </source>
</reference>
<name>A0A7N2MHH6_QUELO</name>
<dbReference type="PANTHER" id="PTHR27009">
    <property type="entry name" value="RUST RESISTANCE KINASE LR10-RELATED"/>
    <property type="match status" value="1"/>
</dbReference>
<keyword evidence="5 15" id="KW-0732">Signal</keyword>
<keyword evidence="8 12" id="KW-0067">ATP-binding</keyword>
<dbReference type="GO" id="GO:0016020">
    <property type="term" value="C:membrane"/>
    <property type="evidence" value="ECO:0007669"/>
    <property type="project" value="UniProtKB-SubCell"/>
</dbReference>
<organism evidence="17 18">
    <name type="scientific">Quercus lobata</name>
    <name type="common">Valley oak</name>
    <dbReference type="NCBI Taxonomy" id="97700"/>
    <lineage>
        <taxon>Eukaryota</taxon>
        <taxon>Viridiplantae</taxon>
        <taxon>Streptophyta</taxon>
        <taxon>Embryophyta</taxon>
        <taxon>Tracheophyta</taxon>
        <taxon>Spermatophyta</taxon>
        <taxon>Magnoliopsida</taxon>
        <taxon>eudicotyledons</taxon>
        <taxon>Gunneridae</taxon>
        <taxon>Pentapetalae</taxon>
        <taxon>rosids</taxon>
        <taxon>fabids</taxon>
        <taxon>Fagales</taxon>
        <taxon>Fagaceae</taxon>
        <taxon>Quercus</taxon>
    </lineage>
</organism>
<evidence type="ECO:0000313" key="18">
    <source>
        <dbReference type="Proteomes" id="UP000594261"/>
    </source>
</evidence>
<dbReference type="PROSITE" id="PS00107">
    <property type="entry name" value="PROTEIN_KINASE_ATP"/>
    <property type="match status" value="1"/>
</dbReference>
<comment type="subcellular location">
    <subcellularLocation>
        <location evidence="1">Membrane</location>
        <topology evidence="1">Single-pass type I membrane protein</topology>
    </subcellularLocation>
</comment>
<evidence type="ECO:0000256" key="1">
    <source>
        <dbReference type="ARBA" id="ARBA00004479"/>
    </source>
</evidence>
<evidence type="ECO:0000256" key="14">
    <source>
        <dbReference type="SAM" id="Phobius"/>
    </source>
</evidence>
<evidence type="ECO:0000256" key="4">
    <source>
        <dbReference type="ARBA" id="ARBA00022692"/>
    </source>
</evidence>
<proteinExistence type="predicted"/>
<protein>
    <recommendedName>
        <fullName evidence="16">Protein kinase domain-containing protein</fullName>
    </recommendedName>
</protein>
<dbReference type="AlphaFoldDB" id="A0A7N2MHH6"/>
<keyword evidence="3" id="KW-0808">Transferase</keyword>
<dbReference type="OMA" id="KIWYEYS"/>
<dbReference type="EMBL" id="LRBV02000009">
    <property type="status" value="NOT_ANNOTATED_CDS"/>
    <property type="molecule type" value="Genomic_DNA"/>
</dbReference>
<feature type="compositionally biased region" description="Polar residues" evidence="13">
    <location>
        <begin position="673"/>
        <end position="686"/>
    </location>
</feature>
<dbReference type="FunFam" id="1.10.510.10:FF:000590">
    <property type="entry name" value="PR5-like receptor kinase"/>
    <property type="match status" value="1"/>
</dbReference>
<keyword evidence="18" id="KW-1185">Reference proteome</keyword>
<feature type="transmembrane region" description="Helical" evidence="14">
    <location>
        <begin position="337"/>
        <end position="358"/>
    </location>
</feature>
<dbReference type="InterPro" id="IPR011009">
    <property type="entry name" value="Kinase-like_dom_sf"/>
</dbReference>
<keyword evidence="4 14" id="KW-0812">Transmembrane</keyword>
<keyword evidence="9 14" id="KW-1133">Transmembrane helix</keyword>
<feature type="binding site" evidence="12">
    <location>
        <position position="423"/>
    </location>
    <ligand>
        <name>ATP</name>
        <dbReference type="ChEBI" id="CHEBI:30616"/>
    </ligand>
</feature>
<evidence type="ECO:0000256" key="10">
    <source>
        <dbReference type="ARBA" id="ARBA00023136"/>
    </source>
</evidence>
<evidence type="ECO:0000256" key="13">
    <source>
        <dbReference type="SAM" id="MobiDB-lite"/>
    </source>
</evidence>
<feature type="domain" description="Protein kinase" evidence="16">
    <location>
        <begin position="395"/>
        <end position="681"/>
    </location>
</feature>
<dbReference type="InterPro" id="IPR045874">
    <property type="entry name" value="LRK10/LRL21-25-like"/>
</dbReference>
<feature type="region of interest" description="Disordered" evidence="13">
    <location>
        <begin position="673"/>
        <end position="714"/>
    </location>
</feature>
<evidence type="ECO:0000256" key="15">
    <source>
        <dbReference type="SAM" id="SignalP"/>
    </source>
</evidence>
<keyword evidence="2" id="KW-0723">Serine/threonine-protein kinase</keyword>
<evidence type="ECO:0000256" key="3">
    <source>
        <dbReference type="ARBA" id="ARBA00022679"/>
    </source>
</evidence>
<dbReference type="InterPro" id="IPR017441">
    <property type="entry name" value="Protein_kinase_ATP_BS"/>
</dbReference>
<evidence type="ECO:0000256" key="8">
    <source>
        <dbReference type="ARBA" id="ARBA00022840"/>
    </source>
</evidence>
<dbReference type="SUPFAM" id="SSF56112">
    <property type="entry name" value="Protein kinase-like (PK-like)"/>
    <property type="match status" value="1"/>
</dbReference>
<dbReference type="GO" id="GO:0030247">
    <property type="term" value="F:polysaccharide binding"/>
    <property type="evidence" value="ECO:0007669"/>
    <property type="project" value="InterPro"/>
</dbReference>
<feature type="compositionally biased region" description="Low complexity" evidence="13">
    <location>
        <begin position="698"/>
        <end position="714"/>
    </location>
</feature>